<keyword evidence="21" id="KW-1185">Reference proteome</keyword>
<gene>
    <name evidence="22" type="primary">LOC107266977</name>
</gene>
<dbReference type="SUPFAM" id="SSF52540">
    <property type="entry name" value="P-loop containing nucleoside triphosphate hydrolases"/>
    <property type="match status" value="2"/>
</dbReference>
<keyword evidence="6" id="KW-0547">Nucleotide-binding</keyword>
<keyword evidence="9" id="KW-0347">Helicase</keyword>
<dbReference type="GO" id="GO:0003677">
    <property type="term" value="F:DNA binding"/>
    <property type="evidence" value="ECO:0007669"/>
    <property type="project" value="InterPro"/>
</dbReference>
<keyword evidence="8" id="KW-0378">Hydrolase</keyword>
<dbReference type="KEGG" id="ccin:107266977"/>
<evidence type="ECO:0000256" key="18">
    <source>
        <dbReference type="ARBA" id="ARBA00082714"/>
    </source>
</evidence>
<dbReference type="RefSeq" id="XP_015593573.1">
    <property type="nucleotide sequence ID" value="XM_015738087.2"/>
</dbReference>
<organism evidence="21 22">
    <name type="scientific">Cephus cinctus</name>
    <name type="common">Wheat stem sawfly</name>
    <dbReference type="NCBI Taxonomy" id="211228"/>
    <lineage>
        <taxon>Eukaryota</taxon>
        <taxon>Metazoa</taxon>
        <taxon>Ecdysozoa</taxon>
        <taxon>Arthropoda</taxon>
        <taxon>Hexapoda</taxon>
        <taxon>Insecta</taxon>
        <taxon>Pterygota</taxon>
        <taxon>Neoptera</taxon>
        <taxon>Endopterygota</taxon>
        <taxon>Hymenoptera</taxon>
        <taxon>Cephoidea</taxon>
        <taxon>Cephidae</taxon>
        <taxon>Cephus</taxon>
    </lineage>
</organism>
<dbReference type="PROSITE" id="PS51193">
    <property type="entry name" value="HELICASE_ATP_BIND_2"/>
    <property type="match status" value="1"/>
</dbReference>
<keyword evidence="19" id="KW-0732">Signal</keyword>
<dbReference type="SMART" id="SM00488">
    <property type="entry name" value="DEXDc2"/>
    <property type="match status" value="1"/>
</dbReference>
<dbReference type="PANTHER" id="PTHR11472">
    <property type="entry name" value="DNA REPAIR DEAD HELICASE RAD3/XP-D SUBFAMILY MEMBER"/>
    <property type="match status" value="1"/>
</dbReference>
<dbReference type="Pfam" id="PF13307">
    <property type="entry name" value="Helicase_C_2"/>
    <property type="match status" value="1"/>
</dbReference>
<dbReference type="GO" id="GO:1990918">
    <property type="term" value="P:double-strand break repair involved in meiotic recombination"/>
    <property type="evidence" value="ECO:0007669"/>
    <property type="project" value="TreeGrafter"/>
</dbReference>
<keyword evidence="10" id="KW-0067">ATP-binding</keyword>
<protein>
    <recommendedName>
        <fullName evidence="16">DNA 5'-3' helicase</fullName>
        <ecNumber evidence="16">5.6.2.3</ecNumber>
    </recommendedName>
    <alternativeName>
        <fullName evidence="18">DNA 5'-3' helicase FANCJ</fullName>
    </alternativeName>
</protein>
<feature type="signal peptide" evidence="19">
    <location>
        <begin position="1"/>
        <end position="16"/>
    </location>
</feature>
<evidence type="ECO:0000256" key="9">
    <source>
        <dbReference type="ARBA" id="ARBA00022806"/>
    </source>
</evidence>
<evidence type="ECO:0000256" key="19">
    <source>
        <dbReference type="SAM" id="SignalP"/>
    </source>
</evidence>
<comment type="cofactor">
    <cofactor evidence="1">
        <name>[4Fe-4S] cluster</name>
        <dbReference type="ChEBI" id="CHEBI:49883"/>
    </cofactor>
</comment>
<evidence type="ECO:0000256" key="16">
    <source>
        <dbReference type="ARBA" id="ARBA00044969"/>
    </source>
</evidence>
<dbReference type="AlphaFoldDB" id="A0AAJ7BSV5"/>
<dbReference type="InterPro" id="IPR045028">
    <property type="entry name" value="DinG/Rad3-like"/>
</dbReference>
<evidence type="ECO:0000256" key="17">
    <source>
        <dbReference type="ARBA" id="ARBA00048954"/>
    </source>
</evidence>
<dbReference type="InterPro" id="IPR013020">
    <property type="entry name" value="Rad3/Chl1-like"/>
</dbReference>
<dbReference type="SMART" id="SM00491">
    <property type="entry name" value="HELICc2"/>
    <property type="match status" value="1"/>
</dbReference>
<keyword evidence="7" id="KW-0227">DNA damage</keyword>
<dbReference type="Gene3D" id="3.40.50.300">
    <property type="entry name" value="P-loop containing nucleotide triphosphate hydrolases"/>
    <property type="match status" value="3"/>
</dbReference>
<dbReference type="GeneID" id="107266977"/>
<dbReference type="InterPro" id="IPR006555">
    <property type="entry name" value="ATP-dep_Helicase_C"/>
</dbReference>
<comment type="catalytic activity">
    <reaction evidence="17">
        <text>ATP + H2O = ADP + phosphate + H(+)</text>
        <dbReference type="Rhea" id="RHEA:13065"/>
        <dbReference type="ChEBI" id="CHEBI:15377"/>
        <dbReference type="ChEBI" id="CHEBI:15378"/>
        <dbReference type="ChEBI" id="CHEBI:30616"/>
        <dbReference type="ChEBI" id="CHEBI:43474"/>
        <dbReference type="ChEBI" id="CHEBI:456216"/>
        <dbReference type="EC" id="5.6.2.3"/>
    </reaction>
</comment>
<evidence type="ECO:0000256" key="12">
    <source>
        <dbReference type="ARBA" id="ARBA00023014"/>
    </source>
</evidence>
<evidence type="ECO:0000256" key="14">
    <source>
        <dbReference type="ARBA" id="ARBA00023235"/>
    </source>
</evidence>
<dbReference type="InterPro" id="IPR010614">
    <property type="entry name" value="RAD3-like_helicase_DEAD"/>
</dbReference>
<dbReference type="GO" id="GO:0016818">
    <property type="term" value="F:hydrolase activity, acting on acid anhydrides, in phosphorus-containing anhydrides"/>
    <property type="evidence" value="ECO:0007669"/>
    <property type="project" value="InterPro"/>
</dbReference>
<keyword evidence="15" id="KW-0539">Nucleus</keyword>
<keyword evidence="14" id="KW-0413">Isomerase</keyword>
<dbReference type="InterPro" id="IPR006554">
    <property type="entry name" value="Helicase-like_DEXD_c2"/>
</dbReference>
<evidence type="ECO:0000256" key="13">
    <source>
        <dbReference type="ARBA" id="ARBA00023204"/>
    </source>
</evidence>
<evidence type="ECO:0000256" key="10">
    <source>
        <dbReference type="ARBA" id="ARBA00022840"/>
    </source>
</evidence>
<evidence type="ECO:0000256" key="7">
    <source>
        <dbReference type="ARBA" id="ARBA00022763"/>
    </source>
</evidence>
<dbReference type="InterPro" id="IPR027417">
    <property type="entry name" value="P-loop_NTPase"/>
</dbReference>
<dbReference type="EC" id="5.6.2.3" evidence="16"/>
<evidence type="ECO:0000259" key="20">
    <source>
        <dbReference type="PROSITE" id="PS51193"/>
    </source>
</evidence>
<evidence type="ECO:0000256" key="2">
    <source>
        <dbReference type="ARBA" id="ARBA00004123"/>
    </source>
</evidence>
<dbReference type="Gene3D" id="1.10.275.40">
    <property type="match status" value="1"/>
</dbReference>
<dbReference type="GO" id="GO:0051539">
    <property type="term" value="F:4 iron, 4 sulfur cluster binding"/>
    <property type="evidence" value="ECO:0007669"/>
    <property type="project" value="UniProtKB-KW"/>
</dbReference>
<evidence type="ECO:0000256" key="4">
    <source>
        <dbReference type="ARBA" id="ARBA00022485"/>
    </source>
</evidence>
<keyword evidence="11" id="KW-0408">Iron</keyword>
<evidence type="ECO:0000313" key="22">
    <source>
        <dbReference type="RefSeq" id="XP_015593573.1"/>
    </source>
</evidence>
<accession>A0AAJ7BSV5</accession>
<feature type="domain" description="Helicase ATP-binding" evidence="20">
    <location>
        <begin position="220"/>
        <end position="542"/>
    </location>
</feature>
<feature type="chain" id="PRO_5042484755" description="DNA 5'-3' helicase" evidence="19">
    <location>
        <begin position="17"/>
        <end position="979"/>
    </location>
</feature>
<dbReference type="GO" id="GO:0005524">
    <property type="term" value="F:ATP binding"/>
    <property type="evidence" value="ECO:0007669"/>
    <property type="project" value="UniProtKB-KW"/>
</dbReference>
<dbReference type="InterPro" id="IPR042493">
    <property type="entry name" value="XPD_DNA_FeS"/>
</dbReference>
<keyword evidence="12" id="KW-0411">Iron-sulfur</keyword>
<dbReference type="CDD" id="cd18788">
    <property type="entry name" value="SF2_C_XPD"/>
    <property type="match status" value="1"/>
</dbReference>
<evidence type="ECO:0000256" key="3">
    <source>
        <dbReference type="ARBA" id="ARBA00008792"/>
    </source>
</evidence>
<dbReference type="Proteomes" id="UP000694920">
    <property type="component" value="Unplaced"/>
</dbReference>
<keyword evidence="13" id="KW-0234">DNA repair</keyword>
<dbReference type="Gene3D" id="1.10.30.20">
    <property type="entry name" value="Bacterial XPD DNA helicase, FeS cluster domain"/>
    <property type="match status" value="1"/>
</dbReference>
<dbReference type="GO" id="GO:0043139">
    <property type="term" value="F:5'-3' DNA helicase activity"/>
    <property type="evidence" value="ECO:0007669"/>
    <property type="project" value="UniProtKB-EC"/>
</dbReference>
<evidence type="ECO:0000256" key="5">
    <source>
        <dbReference type="ARBA" id="ARBA00022723"/>
    </source>
</evidence>
<evidence type="ECO:0000256" key="11">
    <source>
        <dbReference type="ARBA" id="ARBA00023004"/>
    </source>
</evidence>
<dbReference type="Pfam" id="PF06733">
    <property type="entry name" value="DEAD_2"/>
    <property type="match status" value="1"/>
</dbReference>
<keyword evidence="4" id="KW-0004">4Fe-4S</keyword>
<name>A0AAJ7BSV5_CEPCN</name>
<dbReference type="InterPro" id="IPR014013">
    <property type="entry name" value="Helic_SF1/SF2_ATP-bd_DinG/Rad3"/>
</dbReference>
<dbReference type="GO" id="GO:0005634">
    <property type="term" value="C:nucleus"/>
    <property type="evidence" value="ECO:0007669"/>
    <property type="project" value="UniProtKB-SubCell"/>
</dbReference>
<proteinExistence type="inferred from homology"/>
<evidence type="ECO:0000256" key="15">
    <source>
        <dbReference type="ARBA" id="ARBA00023242"/>
    </source>
</evidence>
<evidence type="ECO:0000313" key="21">
    <source>
        <dbReference type="Proteomes" id="UP000694920"/>
    </source>
</evidence>
<comment type="subcellular location">
    <subcellularLocation>
        <location evidence="2">Nucleus</location>
    </subcellularLocation>
</comment>
<sequence>MIIIFIASLVIVCIYTVIKHYSQDCMNDSDPSLTRSRIYQVYEGKMSAEMNKAKENFINRVIHKDGTIIISDDEDSLDGSEVHDEKKKSPSLLMSFHRHPCSMNDSVTELKKLTTQSSPEKGDHSNFIVQDPCSSNAEPGDTHPFKNVKKRGFFKWNGKTGNKDSEKTLKQRKIWKPLKQEKDDSLIETQQFTIESRSIIKQKLKNETVVDSAQHDIKIAGVSVKFPVKPYSCQIAVMNMLIQGCAKKQNCLLESPTGSGKTLALLCGALAWQSHYEKEVAEKKLTSDCEEEGDEPVNTQDSCSSMFFKEAPLSARWYEPDPISSCESTSSTKDNEFSKSLTVPKVYYGSRTHRQIGQVVSELKKTAYRDKRMTILSSREFTCIQNTDRNKTDLCNDLLDPLKKRGCPFYTDNNKRTIGTFDSLESHNFETPWDIEDLVDLGKANSACPYFAARNLMASAEIIFCPYNYLIDPEIRDSMQIKLDGAIIILDEAHNIEDISREVGSFSFKEDHLRNAAQECDSLSRKKDMGYYIEIHNFFTKLCSFMRSMKLNRVNENTNDESSAAWTSKELIELFDMHGLSNDYFPSFLTAAKAAIMDFNSSKEEVKQNFYRPVIGFHTKRLLEQLCLALQMINSQAFSSDYRACITETSVKDDTEAEANVWMSTVRVRMKRVRTLQFTCMNSAVTFRQLANLSRSVILASGTLAPTSSFQSELGIKFTHVLNSNHVISSNQVYIRGISKGPTDVVLKANYTNVNSWTFQDELGRVLLDVCQAVPHGILCFFSSYNMMNKQVNRWKENGHWDKMKQVKLIFLEPRFNSELESVMREYKEFIKDTATAPLNGVNGALLLAVFRGKVAEGIDFSDNEARCVVAIGIPYAVRRDPMIDMKFTYNDLNHSKGLLKGGEWYAVQAFRALNQALGRCIRHKNDWGIVLMVDERFLSNSTQAYLPKWVRAMWTNRVDYNLQTELKQFVAKHINHNS</sequence>
<dbReference type="PANTHER" id="PTHR11472:SF47">
    <property type="entry name" value="FANCONI ANEMIA GROUP J PROTEIN"/>
    <property type="match status" value="1"/>
</dbReference>
<dbReference type="GO" id="GO:0006289">
    <property type="term" value="P:nucleotide-excision repair"/>
    <property type="evidence" value="ECO:0007669"/>
    <property type="project" value="TreeGrafter"/>
</dbReference>
<evidence type="ECO:0000256" key="8">
    <source>
        <dbReference type="ARBA" id="ARBA00022801"/>
    </source>
</evidence>
<dbReference type="GO" id="GO:0046872">
    <property type="term" value="F:metal ion binding"/>
    <property type="evidence" value="ECO:0007669"/>
    <property type="project" value="UniProtKB-KW"/>
</dbReference>
<keyword evidence="5" id="KW-0479">Metal-binding</keyword>
<evidence type="ECO:0000256" key="1">
    <source>
        <dbReference type="ARBA" id="ARBA00001966"/>
    </source>
</evidence>
<dbReference type="NCBIfam" id="TIGR00604">
    <property type="entry name" value="rad3"/>
    <property type="match status" value="1"/>
</dbReference>
<evidence type="ECO:0000256" key="6">
    <source>
        <dbReference type="ARBA" id="ARBA00022741"/>
    </source>
</evidence>
<dbReference type="FunFam" id="3.40.50.300:FF:000731">
    <property type="entry name" value="Fanconi anemia group J protein homolog"/>
    <property type="match status" value="1"/>
</dbReference>
<reference evidence="22" key="1">
    <citation type="submission" date="2025-08" db="UniProtKB">
        <authorList>
            <consortium name="RefSeq"/>
        </authorList>
    </citation>
    <scope>IDENTIFICATION</scope>
</reference>
<comment type="similarity">
    <text evidence="3">Belongs to the DEAD box helicase family. DEAH subfamily.</text>
</comment>